<organism evidence="1 2">
    <name type="scientific">Mesobacillus selenatarsenatis</name>
    <dbReference type="NCBI Taxonomy" id="388741"/>
    <lineage>
        <taxon>Bacteria</taxon>
        <taxon>Bacillati</taxon>
        <taxon>Bacillota</taxon>
        <taxon>Bacilli</taxon>
        <taxon>Bacillales</taxon>
        <taxon>Bacillaceae</taxon>
        <taxon>Mesobacillus</taxon>
    </lineage>
</organism>
<reference evidence="1 2" key="1">
    <citation type="submission" date="2020-03" db="EMBL/GenBank/DDBJ databases">
        <authorList>
            <person name="Sun Q."/>
        </authorList>
    </citation>
    <scope>NUCLEOTIDE SEQUENCE [LARGE SCALE GENOMIC DNA]</scope>
    <source>
        <strain evidence="1 2">KACC 21451</strain>
    </source>
</reference>
<accession>A0A846TLH8</accession>
<evidence type="ECO:0000313" key="1">
    <source>
        <dbReference type="EMBL" id="NKE06472.1"/>
    </source>
</evidence>
<evidence type="ECO:0000313" key="2">
    <source>
        <dbReference type="Proteomes" id="UP000587942"/>
    </source>
</evidence>
<sequence>MNFPAVDLGIMAEHLPTHEGVISKLKIFKDIVDNQEIKKLLQLNIQMLREHVRAMLELIDPDHNGEVKLAELPDMDLNTEMLNLSEQEKDIVLEARAASKLMGSDNFNSALMMKDMNVKNIHIQMAYQDVRMQVLYNMVVEHVNGDFTPHVTEAMQSKTYEKYKHILKE</sequence>
<name>A0A846TLH8_9BACI</name>
<proteinExistence type="predicted"/>
<comment type="caution">
    <text evidence="1">The sequence shown here is derived from an EMBL/GenBank/DDBJ whole genome shotgun (WGS) entry which is preliminary data.</text>
</comment>
<protein>
    <submittedName>
        <fullName evidence="1">Uncharacterized protein</fullName>
    </submittedName>
</protein>
<dbReference type="Proteomes" id="UP000587942">
    <property type="component" value="Unassembled WGS sequence"/>
</dbReference>
<dbReference type="EMBL" id="JAAVUM010000009">
    <property type="protein sequence ID" value="NKE06472.1"/>
    <property type="molecule type" value="Genomic_DNA"/>
</dbReference>
<dbReference type="AlphaFoldDB" id="A0A846TLH8"/>
<dbReference type="RefSeq" id="WP_167832890.1">
    <property type="nucleotide sequence ID" value="NZ_JAAVUM010000009.1"/>
</dbReference>
<gene>
    <name evidence="1" type="ORF">GWK17_13510</name>
</gene>